<protein>
    <submittedName>
        <fullName evidence="1">Uncharacterized protein</fullName>
    </submittedName>
</protein>
<evidence type="ECO:0000313" key="1">
    <source>
        <dbReference type="EMBL" id="GMH69073.1"/>
    </source>
</evidence>
<gene>
    <name evidence="1" type="ORF">TrLO_g10658</name>
</gene>
<name>A0A9W7EAM5_9STRA</name>
<comment type="caution">
    <text evidence="1">The sequence shown here is derived from an EMBL/GenBank/DDBJ whole genome shotgun (WGS) entry which is preliminary data.</text>
</comment>
<sequence length="167" mass="19074">MMVWRFLTNGGIVYVALRELEEKKHYPNLTTGIAGDTGIWKTRKKTKAEERWGLAANTHLTFIPFDEATPWICESLVVIHEDKSVERPEWMNKKNEGNFIKCITEIYKWKGTGGEEVDKALVKLFGRSGADLEESVDGQLSFMPSKKSKRRIGVRKVKPDEMMAEPA</sequence>
<dbReference type="AlphaFoldDB" id="A0A9W7EAM5"/>
<dbReference type="Proteomes" id="UP001165122">
    <property type="component" value="Unassembled WGS sequence"/>
</dbReference>
<evidence type="ECO:0000313" key="2">
    <source>
        <dbReference type="Proteomes" id="UP001165122"/>
    </source>
</evidence>
<dbReference type="EMBL" id="BRXW01000601">
    <property type="protein sequence ID" value="GMH69073.1"/>
    <property type="molecule type" value="Genomic_DNA"/>
</dbReference>
<accession>A0A9W7EAM5</accession>
<keyword evidence="2" id="KW-1185">Reference proteome</keyword>
<organism evidence="1 2">
    <name type="scientific">Triparma laevis f. longispina</name>
    <dbReference type="NCBI Taxonomy" id="1714387"/>
    <lineage>
        <taxon>Eukaryota</taxon>
        <taxon>Sar</taxon>
        <taxon>Stramenopiles</taxon>
        <taxon>Ochrophyta</taxon>
        <taxon>Bolidophyceae</taxon>
        <taxon>Parmales</taxon>
        <taxon>Triparmaceae</taxon>
        <taxon>Triparma</taxon>
    </lineage>
</organism>
<proteinExistence type="predicted"/>
<reference evidence="2" key="1">
    <citation type="journal article" date="2023" name="Commun. Biol.">
        <title>Genome analysis of Parmales, the sister group of diatoms, reveals the evolutionary specialization of diatoms from phago-mixotrophs to photoautotrophs.</title>
        <authorList>
            <person name="Ban H."/>
            <person name="Sato S."/>
            <person name="Yoshikawa S."/>
            <person name="Yamada K."/>
            <person name="Nakamura Y."/>
            <person name="Ichinomiya M."/>
            <person name="Sato N."/>
            <person name="Blanc-Mathieu R."/>
            <person name="Endo H."/>
            <person name="Kuwata A."/>
            <person name="Ogata H."/>
        </authorList>
    </citation>
    <scope>NUCLEOTIDE SEQUENCE [LARGE SCALE GENOMIC DNA]</scope>
    <source>
        <strain evidence="2">NIES 3700</strain>
    </source>
</reference>